<dbReference type="Proteomes" id="UP000220840">
    <property type="component" value="Unassembled WGS sequence"/>
</dbReference>
<dbReference type="SUPFAM" id="SSF55729">
    <property type="entry name" value="Acyl-CoA N-acyltransferases (Nat)"/>
    <property type="match status" value="1"/>
</dbReference>
<dbReference type="RefSeq" id="WP_058293320.1">
    <property type="nucleotide sequence ID" value="NZ_CAKJVD010000078.1"/>
</dbReference>
<accession>A0A2A7MBT9</accession>
<reference evidence="5 7" key="1">
    <citation type="submission" date="2017-10" db="EMBL/GenBank/DDBJ databases">
        <title>Effective Description of Clostridium neonatale sp. nov. linked to necrotizing enterocolitis in neonates and a clarification of species assignable to the genus Clostridium (Prazmowski 1880) emend. Lawson and Rainey 2016.</title>
        <authorList>
            <person name="Bernard K."/>
            <person name="Burdz T."/>
            <person name="Wiebe D."/>
            <person name="Balcewich B."/>
            <person name="Alfa M."/>
            <person name="Bernier A.-M."/>
        </authorList>
    </citation>
    <scope>NUCLEOTIDE SEQUENCE [LARGE SCALE GENOMIC DNA]</scope>
    <source>
        <strain evidence="5 7">LCDC99A005</strain>
    </source>
</reference>
<dbReference type="InterPro" id="IPR000182">
    <property type="entry name" value="GNAT_dom"/>
</dbReference>
<evidence type="ECO:0000313" key="4">
    <source>
        <dbReference type="EMBL" id="CAG9702803.1"/>
    </source>
</evidence>
<evidence type="ECO:0000313" key="8">
    <source>
        <dbReference type="Proteomes" id="UP000431451"/>
    </source>
</evidence>
<dbReference type="PANTHER" id="PTHR43420">
    <property type="entry name" value="ACETYLTRANSFERASE"/>
    <property type="match status" value="1"/>
</dbReference>
<dbReference type="EMBL" id="PDCJ01000005">
    <property type="protein sequence ID" value="PEG29135.1"/>
    <property type="molecule type" value="Genomic_DNA"/>
</dbReference>
<proteinExistence type="predicted"/>
<dbReference type="InterPro" id="IPR016181">
    <property type="entry name" value="Acyl_CoA_acyltransferase"/>
</dbReference>
<organism evidence="5 7">
    <name type="scientific">Clostridium neonatale</name>
    <dbReference type="NCBI Taxonomy" id="137838"/>
    <lineage>
        <taxon>Bacteria</taxon>
        <taxon>Bacillati</taxon>
        <taxon>Bacillota</taxon>
        <taxon>Clostridia</taxon>
        <taxon>Eubacteriales</taxon>
        <taxon>Clostridiaceae</taxon>
        <taxon>Clostridium</taxon>
    </lineage>
</organism>
<evidence type="ECO:0000313" key="5">
    <source>
        <dbReference type="EMBL" id="PEG29135.1"/>
    </source>
</evidence>
<name>A0A2A7MBT9_9CLOT</name>
<dbReference type="EMBL" id="CAKJVE010000004">
    <property type="protein sequence ID" value="CAG9702803.1"/>
    <property type="molecule type" value="Genomic_DNA"/>
</dbReference>
<dbReference type="STRING" id="137838.GCA_001458595_00327"/>
<keyword evidence="7" id="KW-1185">Reference proteome</keyword>
<dbReference type="GO" id="GO:0016747">
    <property type="term" value="F:acyltransferase activity, transferring groups other than amino-acyl groups"/>
    <property type="evidence" value="ECO:0007669"/>
    <property type="project" value="InterPro"/>
</dbReference>
<dbReference type="Proteomes" id="UP000789738">
    <property type="component" value="Unassembled WGS sequence"/>
</dbReference>
<keyword evidence="2 6" id="KW-0012">Acyltransferase</keyword>
<dbReference type="CDD" id="cd04301">
    <property type="entry name" value="NAT_SF"/>
    <property type="match status" value="1"/>
</dbReference>
<sequence length="137" mass="15922">MKIIEFNEEENSKNLNRILLGHLAERTHLKTRNESSISLAAFEEDNYIGGITAQKVFETCFVDLLAVEKKYQELGVGRKLILELENEVKRHGCKKIFLTTQDYQARRFYEKMGYSVVFELNDIPFKGTTRIFLIKGV</sequence>
<dbReference type="EMBL" id="UWJD01000003">
    <property type="protein sequence ID" value="VCT86236.1"/>
    <property type="molecule type" value="Genomic_DNA"/>
</dbReference>
<dbReference type="EC" id="2.3.1.-" evidence="6"/>
<feature type="domain" description="N-acetyltransferase" evidence="3">
    <location>
        <begin position="1"/>
        <end position="137"/>
    </location>
</feature>
<evidence type="ECO:0000313" key="6">
    <source>
        <dbReference type="EMBL" id="VCT86236.1"/>
    </source>
</evidence>
<keyword evidence="1 5" id="KW-0808">Transferase</keyword>
<gene>
    <name evidence="4" type="ORF">CNEO_40173</name>
    <name evidence="6" type="ORF">CNEONATNEC25_03847</name>
    <name evidence="5" type="ORF">CQ394_19645</name>
</gene>
<evidence type="ECO:0000259" key="3">
    <source>
        <dbReference type="PROSITE" id="PS51186"/>
    </source>
</evidence>
<dbReference type="GeneID" id="68879388"/>
<protein>
    <submittedName>
        <fullName evidence="4 5">Acetyltransferase</fullName>
        <ecNumber evidence="6">2.3.1.-</ecNumber>
    </submittedName>
</protein>
<dbReference type="AlphaFoldDB" id="A0A2A7MBT9"/>
<reference evidence="6 8" key="2">
    <citation type="submission" date="2018-06" db="EMBL/GenBank/DDBJ databases">
        <authorList>
            <consortium name="IHU Genomes"/>
        </authorList>
    </citation>
    <scope>NUCLEOTIDE SEQUENCE [LARGE SCALE GENOMIC DNA]</scope>
    <source>
        <strain evidence="6 8">NEC25</strain>
    </source>
</reference>
<dbReference type="InterPro" id="IPR050680">
    <property type="entry name" value="YpeA/RimI_acetyltransf"/>
</dbReference>
<dbReference type="Proteomes" id="UP000431451">
    <property type="component" value="Unassembled WGS sequence"/>
</dbReference>
<dbReference type="Pfam" id="PF00583">
    <property type="entry name" value="Acetyltransf_1"/>
    <property type="match status" value="1"/>
</dbReference>
<reference evidence="4" key="3">
    <citation type="submission" date="2021-10" db="EMBL/GenBank/DDBJ databases">
        <authorList>
            <person name="Mesa V."/>
        </authorList>
    </citation>
    <scope>NUCLEOTIDE SEQUENCE</scope>
    <source>
        <strain evidence="4">CC3_PB</strain>
    </source>
</reference>
<dbReference type="Gene3D" id="3.40.630.30">
    <property type="match status" value="1"/>
</dbReference>
<evidence type="ECO:0000256" key="2">
    <source>
        <dbReference type="ARBA" id="ARBA00023315"/>
    </source>
</evidence>
<evidence type="ECO:0000256" key="1">
    <source>
        <dbReference type="ARBA" id="ARBA00022679"/>
    </source>
</evidence>
<evidence type="ECO:0000313" key="7">
    <source>
        <dbReference type="Proteomes" id="UP000220840"/>
    </source>
</evidence>
<dbReference type="PROSITE" id="PS51186">
    <property type="entry name" value="GNAT"/>
    <property type="match status" value="1"/>
</dbReference>
<dbReference type="OrthoDB" id="9787920at2"/>